<organism evidence="1 2">
    <name type="scientific">Zalaria obscura</name>
    <dbReference type="NCBI Taxonomy" id="2024903"/>
    <lineage>
        <taxon>Eukaryota</taxon>
        <taxon>Fungi</taxon>
        <taxon>Dikarya</taxon>
        <taxon>Ascomycota</taxon>
        <taxon>Pezizomycotina</taxon>
        <taxon>Dothideomycetes</taxon>
        <taxon>Dothideomycetidae</taxon>
        <taxon>Dothideales</taxon>
        <taxon>Zalariaceae</taxon>
        <taxon>Zalaria</taxon>
    </lineage>
</organism>
<proteinExistence type="predicted"/>
<keyword evidence="1" id="KW-0418">Kinase</keyword>
<gene>
    <name evidence="1" type="primary">RAD53</name>
    <name evidence="1" type="ORF">M8818_002780</name>
</gene>
<reference evidence="1" key="1">
    <citation type="submission" date="2024-02" db="EMBL/GenBank/DDBJ databases">
        <title>Metagenome Assembled Genome of Zalaria obscura JY119.</title>
        <authorList>
            <person name="Vighnesh L."/>
            <person name="Jagadeeshwari U."/>
            <person name="Venkata Ramana C."/>
            <person name="Sasikala C."/>
        </authorList>
    </citation>
    <scope>NUCLEOTIDE SEQUENCE</scope>
    <source>
        <strain evidence="1">JY119</strain>
    </source>
</reference>
<accession>A0ACC3SH88</accession>
<name>A0ACC3SH88_9PEZI</name>
<dbReference type="Proteomes" id="UP001320706">
    <property type="component" value="Unassembled WGS sequence"/>
</dbReference>
<sequence length="738" mass="81074">MDDEATQLTQGVYDPRRQGRNNSGLSSTDVADVLCILHPCSPAAFHVVTKTAIRSPQHVLQNNGSGFYDGDPSQKPAEEQETFILDQDRQSSERRNHSYDLALRFSARTVNPGNGFLFGRNAALSDIVLDTDSTKRVSNTHFRIYVNDQGVLMLQDLSTNGTLVDETHLKGKASRLPQTRMLNPGSIIQILTAKDEELVKFIVRIPSRDGHVDEYRDRLQAYMEKVAVANAKAQAARQGQVMQHLPAPVAPGTGPNGRGTSSSARMSLWPNKYGMRWDGGAKYNPAGLLGKGAFATVYMLATKSEGQLFAVKELEKRRFMKNGILDRKLDNEMQIMKGISHPNIVQYVEYEETTTDLYIIMEFVPYGDLQQYLGEKGPLPEDLAKTMAQQVFDAMTYLHNKRITHRDIKPDNILIANDDPNDFQVKLSDFGLSKVVKDNETFLKTFCGTLLYCAPEVFPHYDAHQASKGQKRTRRGTPQSAKYHSYSQPLLQQGVSREAISLLQDMLNTDPSERPSPAQCLRTASFAAYRDPSEILDSSPDRSRDVARSASVPVSVPQPGAHQVGRRLFGEIGQSALESSGVFGVYAKDDPLLARVLGESAKGQSVSAAPGEEVFATAVSHQPTASGNQEPDRPRPDSFTVPPSGDLEMVGGSLLGAESHFRDLNMESPQSANSPAGDLSEPTTPRTPEHPPQPSLGQADGATEETPTRAQEETPKPRTFRVARTNILRQPGTAADTI</sequence>
<dbReference type="EMBL" id="JAMKPW020000011">
    <property type="protein sequence ID" value="KAK8213478.1"/>
    <property type="molecule type" value="Genomic_DNA"/>
</dbReference>
<comment type="caution">
    <text evidence="1">The sequence shown here is derived from an EMBL/GenBank/DDBJ whole genome shotgun (WGS) entry which is preliminary data.</text>
</comment>
<protein>
    <submittedName>
        <fullName evidence="1">Protein kinase protein rad53</fullName>
        <ecNumber evidence="1">2.7.11.1</ecNumber>
    </submittedName>
</protein>
<evidence type="ECO:0000313" key="2">
    <source>
        <dbReference type="Proteomes" id="UP001320706"/>
    </source>
</evidence>
<dbReference type="EC" id="2.7.11.1" evidence="1"/>
<keyword evidence="2" id="KW-1185">Reference proteome</keyword>
<evidence type="ECO:0000313" key="1">
    <source>
        <dbReference type="EMBL" id="KAK8213478.1"/>
    </source>
</evidence>
<keyword evidence="1" id="KW-0808">Transferase</keyword>